<evidence type="ECO:0000313" key="1">
    <source>
        <dbReference type="EMBL" id="KAL3962692.1"/>
    </source>
</evidence>
<gene>
    <name evidence="1" type="ORF">ACCO45_004215</name>
</gene>
<organism evidence="1 2">
    <name type="scientific">Purpureocillium lilacinum</name>
    <name type="common">Paecilomyces lilacinus</name>
    <dbReference type="NCBI Taxonomy" id="33203"/>
    <lineage>
        <taxon>Eukaryota</taxon>
        <taxon>Fungi</taxon>
        <taxon>Dikarya</taxon>
        <taxon>Ascomycota</taxon>
        <taxon>Pezizomycotina</taxon>
        <taxon>Sordariomycetes</taxon>
        <taxon>Hypocreomycetidae</taxon>
        <taxon>Hypocreales</taxon>
        <taxon>Ophiocordycipitaceae</taxon>
        <taxon>Purpureocillium</taxon>
    </lineage>
</organism>
<dbReference type="Proteomes" id="UP001638806">
    <property type="component" value="Unassembled WGS sequence"/>
</dbReference>
<keyword evidence="2" id="KW-1185">Reference proteome</keyword>
<comment type="caution">
    <text evidence="1">The sequence shown here is derived from an EMBL/GenBank/DDBJ whole genome shotgun (WGS) entry which is preliminary data.</text>
</comment>
<proteinExistence type="predicted"/>
<reference evidence="1" key="1">
    <citation type="submission" date="2024-12" db="EMBL/GenBank/DDBJ databases">
        <title>Comparative genomics and development of molecular markers within Purpureocillium lilacinum and among Purpureocillium species.</title>
        <authorList>
            <person name="Yeh Z.-Y."/>
            <person name="Ni N.-T."/>
            <person name="Lo P.-H."/>
            <person name="Mushyakhwo K."/>
            <person name="Lin C.-F."/>
            <person name="Nai Y.-S."/>
        </authorList>
    </citation>
    <scope>NUCLEOTIDE SEQUENCE</scope>
    <source>
        <strain evidence="1">NCHU-NPUST-175</strain>
    </source>
</reference>
<evidence type="ECO:0000313" key="2">
    <source>
        <dbReference type="Proteomes" id="UP001638806"/>
    </source>
</evidence>
<dbReference type="EMBL" id="JBGNUJ010000003">
    <property type="protein sequence ID" value="KAL3962692.1"/>
    <property type="molecule type" value="Genomic_DNA"/>
</dbReference>
<protein>
    <submittedName>
        <fullName evidence="1">Uncharacterized protein</fullName>
    </submittedName>
</protein>
<sequence>MIWSGAAAAGYIPAATHHGGRLNAVTRAAITGRPGQRRQDQQQQQQRQQPPDPQGAPPQAAAHPAHHRRPHPQPLRDGALPGPAQRPHRHRPALLLRAQPLAAQLRLVHPAPHRARPGRQGPPLDQHLRLAPAPGRRRPRCPLPRRRRPQAAPSQVEPPVAEALAVPPYAPAGVEAEWTGYRAGAAPDERPPRISERDKYREMMKECTHPATVLYLHGGGYYLCDPASHRPTTKKLAKITGGRCYSVRYRLAPGHAFPAALLDAFVSYLTLLYPPPDAYHEPVRPEHIVISGDSAGGNLTLALLQLLLELRRQGQPVMWHGSARDVPLPAAVACNSPWMDVTHSSPLFEGSDPHPFDYLPKPAISARGKVLPCDVWPATPPRKFLYAADAAVAHPLVSPITARSWAGAPPVYMCTGWELLGFEDRFFAKRLVADGVRVVFEDYEAMPHCFALILTKTPNARRCFDAWGAFVRRAVDGPDGIESSATGIRARTLEEVALRFDNLSDMTYGEYCDRMVRKARETPLRAIAKL</sequence>
<name>A0ACC4E259_PURLI</name>
<accession>A0ACC4E259</accession>